<dbReference type="InterPro" id="IPR036873">
    <property type="entry name" value="Rhodanese-like_dom_sf"/>
</dbReference>
<dbReference type="AlphaFoldDB" id="A0A6J7AI45"/>
<name>A0A6J7AI45_9ZZZZ</name>
<dbReference type="Gene3D" id="3.40.250.10">
    <property type="entry name" value="Rhodanese-like domain"/>
    <property type="match status" value="1"/>
</dbReference>
<evidence type="ECO:0000313" key="1">
    <source>
        <dbReference type="EMBL" id="CAB4832646.1"/>
    </source>
</evidence>
<organism evidence="1">
    <name type="scientific">freshwater metagenome</name>
    <dbReference type="NCBI Taxonomy" id="449393"/>
    <lineage>
        <taxon>unclassified sequences</taxon>
        <taxon>metagenomes</taxon>
        <taxon>ecological metagenomes</taxon>
    </lineage>
</organism>
<accession>A0A6J7AI45</accession>
<protein>
    <submittedName>
        <fullName evidence="1">Unannotated protein</fullName>
    </submittedName>
</protein>
<gene>
    <name evidence="1" type="ORF">UFOPK3204_01125</name>
</gene>
<dbReference type="SUPFAM" id="SSF52821">
    <property type="entry name" value="Rhodanese/Cell cycle control phosphatase"/>
    <property type="match status" value="1"/>
</dbReference>
<dbReference type="EMBL" id="CAFABK010000051">
    <property type="protein sequence ID" value="CAB4832646.1"/>
    <property type="molecule type" value="Genomic_DNA"/>
</dbReference>
<proteinExistence type="predicted"/>
<reference evidence="1" key="1">
    <citation type="submission" date="2020-05" db="EMBL/GenBank/DDBJ databases">
        <authorList>
            <person name="Chiriac C."/>
            <person name="Salcher M."/>
            <person name="Ghai R."/>
            <person name="Kavagutti S V."/>
        </authorList>
    </citation>
    <scope>NUCLEOTIDE SEQUENCE</scope>
</reference>
<sequence length="51" mass="5686">MPYETIISAQDLADNLGNPKWVILDARFNIDSEDEAKLSFPNEHIVGAQQA</sequence>